<dbReference type="Proteomes" id="UP000887540">
    <property type="component" value="Unplaced"/>
</dbReference>
<evidence type="ECO:0000313" key="7">
    <source>
        <dbReference type="Proteomes" id="UP000887540"/>
    </source>
</evidence>
<proteinExistence type="predicted"/>
<accession>A0A914E1L1</accession>
<feature type="transmembrane region" description="Helical" evidence="5">
    <location>
        <begin position="140"/>
        <end position="161"/>
    </location>
</feature>
<dbReference type="SUPFAM" id="SSF81321">
    <property type="entry name" value="Family A G protein-coupled receptor-like"/>
    <property type="match status" value="1"/>
</dbReference>
<feature type="transmembrane region" description="Helical" evidence="5">
    <location>
        <begin position="91"/>
        <end position="108"/>
    </location>
</feature>
<feature type="domain" description="G-protein coupled receptors family 1 profile" evidence="6">
    <location>
        <begin position="1"/>
        <end position="192"/>
    </location>
</feature>
<evidence type="ECO:0000256" key="1">
    <source>
        <dbReference type="ARBA" id="ARBA00004370"/>
    </source>
</evidence>
<comment type="subcellular location">
    <subcellularLocation>
        <location evidence="1">Membrane</location>
    </subcellularLocation>
</comment>
<keyword evidence="3 5" id="KW-1133">Transmembrane helix</keyword>
<protein>
    <submittedName>
        <fullName evidence="8">G-protein coupled receptors family 1 profile domain-containing protein</fullName>
    </submittedName>
</protein>
<keyword evidence="2 5" id="KW-0812">Transmembrane</keyword>
<evidence type="ECO:0000256" key="5">
    <source>
        <dbReference type="SAM" id="Phobius"/>
    </source>
</evidence>
<sequence>MATVERLLRTFKSEKLTSIRRFLEQHRPLVCFSCILLALSYKLCTYFEIHYIEHANCTNWTKYEILPTKLAENYFYNFYWMFVTRNLVDRIIPFFVLVLMNFLIIRTLKREYKRYSIVDQRLICASDQNNKKNLREATRVLIAVVSLYLISQSLQVVITFWEAFNKQALNEEYAELYSYLNDAMSIMTLVAR</sequence>
<dbReference type="AlphaFoldDB" id="A0A914E1L1"/>
<keyword evidence="7" id="KW-1185">Reference proteome</keyword>
<dbReference type="GO" id="GO:0016020">
    <property type="term" value="C:membrane"/>
    <property type="evidence" value="ECO:0007669"/>
    <property type="project" value="UniProtKB-SubCell"/>
</dbReference>
<dbReference type="WBParaSite" id="ACRNAN_scaffold4853.g19071.t1">
    <property type="protein sequence ID" value="ACRNAN_scaffold4853.g19071.t1"/>
    <property type="gene ID" value="ACRNAN_scaffold4853.g19071"/>
</dbReference>
<reference evidence="8" key="1">
    <citation type="submission" date="2022-11" db="UniProtKB">
        <authorList>
            <consortium name="WormBaseParasite"/>
        </authorList>
    </citation>
    <scope>IDENTIFICATION</scope>
</reference>
<evidence type="ECO:0000256" key="4">
    <source>
        <dbReference type="ARBA" id="ARBA00023136"/>
    </source>
</evidence>
<dbReference type="InterPro" id="IPR017452">
    <property type="entry name" value="GPCR_Rhodpsn_7TM"/>
</dbReference>
<dbReference type="PANTHER" id="PTHR46709:SF6">
    <property type="entry name" value="G-PROTEIN COUPLED RECEPTORS FAMILY 1 PROFILE DOMAIN-CONTAINING PROTEIN"/>
    <property type="match status" value="1"/>
</dbReference>
<organism evidence="7 8">
    <name type="scientific">Acrobeloides nanus</name>
    <dbReference type="NCBI Taxonomy" id="290746"/>
    <lineage>
        <taxon>Eukaryota</taxon>
        <taxon>Metazoa</taxon>
        <taxon>Ecdysozoa</taxon>
        <taxon>Nematoda</taxon>
        <taxon>Chromadorea</taxon>
        <taxon>Rhabditida</taxon>
        <taxon>Tylenchina</taxon>
        <taxon>Cephalobomorpha</taxon>
        <taxon>Cephaloboidea</taxon>
        <taxon>Cephalobidae</taxon>
        <taxon>Acrobeloides</taxon>
    </lineage>
</organism>
<feature type="transmembrane region" description="Helical" evidence="5">
    <location>
        <begin position="29"/>
        <end position="52"/>
    </location>
</feature>
<dbReference type="PROSITE" id="PS50262">
    <property type="entry name" value="G_PROTEIN_RECEP_F1_2"/>
    <property type="match status" value="1"/>
</dbReference>
<dbReference type="Gene3D" id="1.20.1070.10">
    <property type="entry name" value="Rhodopsin 7-helix transmembrane proteins"/>
    <property type="match status" value="1"/>
</dbReference>
<evidence type="ECO:0000259" key="6">
    <source>
        <dbReference type="PROSITE" id="PS50262"/>
    </source>
</evidence>
<evidence type="ECO:0000256" key="3">
    <source>
        <dbReference type="ARBA" id="ARBA00022989"/>
    </source>
</evidence>
<evidence type="ECO:0000256" key="2">
    <source>
        <dbReference type="ARBA" id="ARBA00022692"/>
    </source>
</evidence>
<evidence type="ECO:0000313" key="8">
    <source>
        <dbReference type="WBParaSite" id="ACRNAN_scaffold4853.g19071.t1"/>
    </source>
</evidence>
<name>A0A914E1L1_9BILA</name>
<keyword evidence="4 5" id="KW-0472">Membrane</keyword>
<dbReference type="PANTHER" id="PTHR46709">
    <property type="entry name" value="PROTEIN CBG23488-RELATED"/>
    <property type="match status" value="1"/>
</dbReference>